<name>A0A9P9J888_9HYPO</name>
<keyword evidence="1" id="KW-0732">Signal</keyword>
<reference evidence="2" key="1">
    <citation type="journal article" date="2021" name="Nat. Commun.">
        <title>Genetic determinants of endophytism in the Arabidopsis root mycobiome.</title>
        <authorList>
            <person name="Mesny F."/>
            <person name="Miyauchi S."/>
            <person name="Thiergart T."/>
            <person name="Pickel B."/>
            <person name="Atanasova L."/>
            <person name="Karlsson M."/>
            <person name="Huettel B."/>
            <person name="Barry K.W."/>
            <person name="Haridas S."/>
            <person name="Chen C."/>
            <person name="Bauer D."/>
            <person name="Andreopoulos W."/>
            <person name="Pangilinan J."/>
            <person name="LaButti K."/>
            <person name="Riley R."/>
            <person name="Lipzen A."/>
            <person name="Clum A."/>
            <person name="Drula E."/>
            <person name="Henrissat B."/>
            <person name="Kohler A."/>
            <person name="Grigoriev I.V."/>
            <person name="Martin F.M."/>
            <person name="Hacquard S."/>
        </authorList>
    </citation>
    <scope>NUCLEOTIDE SEQUENCE</scope>
    <source>
        <strain evidence="2">MPI-CAGE-AT-0147</strain>
    </source>
</reference>
<proteinExistence type="predicted"/>
<keyword evidence="3" id="KW-1185">Reference proteome</keyword>
<protein>
    <submittedName>
        <fullName evidence="2">Uncharacterized protein</fullName>
    </submittedName>
</protein>
<evidence type="ECO:0000313" key="2">
    <source>
        <dbReference type="EMBL" id="KAH7156062.1"/>
    </source>
</evidence>
<evidence type="ECO:0000256" key="1">
    <source>
        <dbReference type="SAM" id="SignalP"/>
    </source>
</evidence>
<dbReference type="EMBL" id="JAGMUV010000005">
    <property type="protein sequence ID" value="KAH7156062.1"/>
    <property type="molecule type" value="Genomic_DNA"/>
</dbReference>
<organism evidence="2 3">
    <name type="scientific">Dactylonectria macrodidyma</name>
    <dbReference type="NCBI Taxonomy" id="307937"/>
    <lineage>
        <taxon>Eukaryota</taxon>
        <taxon>Fungi</taxon>
        <taxon>Dikarya</taxon>
        <taxon>Ascomycota</taxon>
        <taxon>Pezizomycotina</taxon>
        <taxon>Sordariomycetes</taxon>
        <taxon>Hypocreomycetidae</taxon>
        <taxon>Hypocreales</taxon>
        <taxon>Nectriaceae</taxon>
        <taxon>Dactylonectria</taxon>
    </lineage>
</organism>
<feature type="signal peptide" evidence="1">
    <location>
        <begin position="1"/>
        <end position="18"/>
    </location>
</feature>
<dbReference type="AlphaFoldDB" id="A0A9P9J888"/>
<accession>A0A9P9J888</accession>
<comment type="caution">
    <text evidence="2">The sequence shown here is derived from an EMBL/GenBank/DDBJ whole genome shotgun (WGS) entry which is preliminary data.</text>
</comment>
<feature type="chain" id="PRO_5040470051" evidence="1">
    <location>
        <begin position="19"/>
        <end position="85"/>
    </location>
</feature>
<dbReference type="Proteomes" id="UP000738349">
    <property type="component" value="Unassembled WGS sequence"/>
</dbReference>
<sequence>MQFSTVAVFATILGFATAAPAELDARQQQKQSAIAVCTDGTFADAVATIVPAVCVSTYGCEGGTAPLQSATVSSPIFEATSRIED</sequence>
<evidence type="ECO:0000313" key="3">
    <source>
        <dbReference type="Proteomes" id="UP000738349"/>
    </source>
</evidence>
<gene>
    <name evidence="2" type="ORF">EDB81DRAFT_880396</name>
</gene>